<gene>
    <name evidence="1" type="ORF">LCGC14_0468700</name>
</gene>
<name>A0A0F9SI01_9ZZZZ</name>
<sequence length="89" mass="9364">MATWRINCLTKSLTSFVKSATAPTSCPVDGCDDWDYREEGDGPRLRPAAKLRAVGLPVYADNAAATAGGLTAGAFYRTGGDPDPVCVVR</sequence>
<protein>
    <submittedName>
        <fullName evidence="1">Uncharacterized protein</fullName>
    </submittedName>
</protein>
<proteinExistence type="predicted"/>
<evidence type="ECO:0000313" key="1">
    <source>
        <dbReference type="EMBL" id="KKN66684.1"/>
    </source>
</evidence>
<dbReference type="EMBL" id="LAZR01000493">
    <property type="protein sequence ID" value="KKN66684.1"/>
    <property type="molecule type" value="Genomic_DNA"/>
</dbReference>
<dbReference type="AlphaFoldDB" id="A0A0F9SI01"/>
<reference evidence="1" key="1">
    <citation type="journal article" date="2015" name="Nature">
        <title>Complex archaea that bridge the gap between prokaryotes and eukaryotes.</title>
        <authorList>
            <person name="Spang A."/>
            <person name="Saw J.H."/>
            <person name="Jorgensen S.L."/>
            <person name="Zaremba-Niedzwiedzka K."/>
            <person name="Martijn J."/>
            <person name="Lind A.E."/>
            <person name="van Eijk R."/>
            <person name="Schleper C."/>
            <person name="Guy L."/>
            <person name="Ettema T.J."/>
        </authorList>
    </citation>
    <scope>NUCLEOTIDE SEQUENCE</scope>
</reference>
<organism evidence="1">
    <name type="scientific">marine sediment metagenome</name>
    <dbReference type="NCBI Taxonomy" id="412755"/>
    <lineage>
        <taxon>unclassified sequences</taxon>
        <taxon>metagenomes</taxon>
        <taxon>ecological metagenomes</taxon>
    </lineage>
</organism>
<accession>A0A0F9SI01</accession>
<comment type="caution">
    <text evidence="1">The sequence shown here is derived from an EMBL/GenBank/DDBJ whole genome shotgun (WGS) entry which is preliminary data.</text>
</comment>